<protein>
    <submittedName>
        <fullName evidence="1">Uncharacterized protein</fullName>
    </submittedName>
</protein>
<evidence type="ECO:0000313" key="1">
    <source>
        <dbReference type="EMBL" id="TCT12884.1"/>
    </source>
</evidence>
<dbReference type="Proteomes" id="UP000294902">
    <property type="component" value="Unassembled WGS sequence"/>
</dbReference>
<organism evidence="1 2">
    <name type="scientific">Natranaerovirga pectinivora</name>
    <dbReference type="NCBI Taxonomy" id="682400"/>
    <lineage>
        <taxon>Bacteria</taxon>
        <taxon>Bacillati</taxon>
        <taxon>Bacillota</taxon>
        <taxon>Clostridia</taxon>
        <taxon>Lachnospirales</taxon>
        <taxon>Natranaerovirgaceae</taxon>
        <taxon>Natranaerovirga</taxon>
    </lineage>
</organism>
<comment type="caution">
    <text evidence="1">The sequence shown here is derived from an EMBL/GenBank/DDBJ whole genome shotgun (WGS) entry which is preliminary data.</text>
</comment>
<gene>
    <name evidence="1" type="ORF">EDC18_11155</name>
</gene>
<dbReference type="RefSeq" id="WP_132253711.1">
    <property type="nucleotide sequence ID" value="NZ_SMAL01000011.1"/>
</dbReference>
<sequence>MITAYLVGISKFHEEEDIEIRYSIYKDDELICKKSVYEGYKKPLVVTHYAVFTLLKELEPYKREEINVIVNDPAFIEQVRGTSTSKNKDVIKVTSVLKDRIRKFKELKFTDISQKHQEVIKWDNELQ</sequence>
<accession>A0A4R3MGK4</accession>
<reference evidence="1 2" key="1">
    <citation type="submission" date="2019-03" db="EMBL/GenBank/DDBJ databases">
        <title>Genomic Encyclopedia of Type Strains, Phase IV (KMG-IV): sequencing the most valuable type-strain genomes for metagenomic binning, comparative biology and taxonomic classification.</title>
        <authorList>
            <person name="Goeker M."/>
        </authorList>
    </citation>
    <scope>NUCLEOTIDE SEQUENCE [LARGE SCALE GENOMIC DNA]</scope>
    <source>
        <strain evidence="1 2">DSM 24629</strain>
    </source>
</reference>
<dbReference type="OrthoDB" id="1753730at2"/>
<evidence type="ECO:0000313" key="2">
    <source>
        <dbReference type="Proteomes" id="UP000294902"/>
    </source>
</evidence>
<dbReference type="AlphaFoldDB" id="A0A4R3MGK4"/>
<name>A0A4R3MGK4_9FIRM</name>
<proteinExistence type="predicted"/>
<dbReference type="EMBL" id="SMAL01000011">
    <property type="protein sequence ID" value="TCT12884.1"/>
    <property type="molecule type" value="Genomic_DNA"/>
</dbReference>
<keyword evidence="2" id="KW-1185">Reference proteome</keyword>